<dbReference type="EMBL" id="JACBXQ010000005">
    <property type="protein sequence ID" value="MBG9987058.1"/>
    <property type="molecule type" value="Genomic_DNA"/>
</dbReference>
<reference evidence="9 10" key="1">
    <citation type="submission" date="2020-07" db="EMBL/GenBank/DDBJ databases">
        <title>Facklamia lactis sp. nov., isolated from raw milk.</title>
        <authorList>
            <person name="Doll E.V."/>
            <person name="Huptas C."/>
            <person name="Staib L."/>
            <person name="Wenning M."/>
            <person name="Scherer S."/>
        </authorList>
    </citation>
    <scope>NUCLEOTIDE SEQUENCE [LARGE SCALE GENOMIC DNA]</scope>
    <source>
        <strain evidence="9 10">DSM 111018</strain>
    </source>
</reference>
<keyword evidence="10" id="KW-1185">Reference proteome</keyword>
<feature type="transmembrane region" description="Helical" evidence="7">
    <location>
        <begin position="53"/>
        <end position="76"/>
    </location>
</feature>
<dbReference type="PANTHER" id="PTHR30193:SF37">
    <property type="entry name" value="INNER MEMBRANE ABC TRANSPORTER PERMEASE PROTEIN YCJO"/>
    <property type="match status" value="1"/>
</dbReference>
<dbReference type="SUPFAM" id="SSF161098">
    <property type="entry name" value="MetI-like"/>
    <property type="match status" value="1"/>
</dbReference>
<keyword evidence="3" id="KW-1003">Cell membrane</keyword>
<accession>A0ABS0LSB8</accession>
<dbReference type="InterPro" id="IPR051393">
    <property type="entry name" value="ABC_transporter_permease"/>
</dbReference>
<proteinExistence type="inferred from homology"/>
<keyword evidence="4 7" id="KW-0812">Transmembrane</keyword>
<feature type="transmembrane region" description="Helical" evidence="7">
    <location>
        <begin position="240"/>
        <end position="262"/>
    </location>
</feature>
<dbReference type="PANTHER" id="PTHR30193">
    <property type="entry name" value="ABC TRANSPORTER PERMEASE PROTEIN"/>
    <property type="match status" value="1"/>
</dbReference>
<dbReference type="PROSITE" id="PS50928">
    <property type="entry name" value="ABC_TM1"/>
    <property type="match status" value="1"/>
</dbReference>
<evidence type="ECO:0000256" key="2">
    <source>
        <dbReference type="ARBA" id="ARBA00022448"/>
    </source>
</evidence>
<keyword evidence="6 7" id="KW-0472">Membrane</keyword>
<evidence type="ECO:0000256" key="3">
    <source>
        <dbReference type="ARBA" id="ARBA00022475"/>
    </source>
</evidence>
<dbReference type="InterPro" id="IPR035906">
    <property type="entry name" value="MetI-like_sf"/>
</dbReference>
<evidence type="ECO:0000259" key="8">
    <source>
        <dbReference type="PROSITE" id="PS50928"/>
    </source>
</evidence>
<comment type="subcellular location">
    <subcellularLocation>
        <location evidence="1 7">Cell membrane</location>
        <topology evidence="1 7">Multi-pass membrane protein</topology>
    </subcellularLocation>
</comment>
<feature type="transmembrane region" description="Helical" evidence="7">
    <location>
        <begin position="135"/>
        <end position="159"/>
    </location>
</feature>
<keyword evidence="5 7" id="KW-1133">Transmembrane helix</keyword>
<dbReference type="Proteomes" id="UP000721415">
    <property type="component" value="Unassembled WGS sequence"/>
</dbReference>
<feature type="domain" description="ABC transmembrane type-1" evidence="8">
    <location>
        <begin position="49"/>
        <end position="261"/>
    </location>
</feature>
<feature type="transmembrane region" description="Helical" evidence="7">
    <location>
        <begin position="188"/>
        <end position="210"/>
    </location>
</feature>
<gene>
    <name evidence="9" type="ORF">HZY91_09170</name>
</gene>
<feature type="transmembrane region" description="Helical" evidence="7">
    <location>
        <begin position="83"/>
        <end position="106"/>
    </location>
</feature>
<evidence type="ECO:0000256" key="1">
    <source>
        <dbReference type="ARBA" id="ARBA00004651"/>
    </source>
</evidence>
<dbReference type="CDD" id="cd06261">
    <property type="entry name" value="TM_PBP2"/>
    <property type="match status" value="1"/>
</dbReference>
<sequence length="269" mass="30629">MIIFVFFPILQTFYYSLHDFKLTRPNQIEFIGLQNYREILKNKDFYHALNNSLFILVIVVCLTMVSSLFVGILLNIQTKMSGFLTAVAILPWALPPLVNGIIWSFIFHPTYGLLNKVLINFNLINKPVVWTNNTLTLLIIVSIIVAWRIVPFCALIILANLQSISTDIYEASAIDGAGKYRTFREITLPLLSPSLLVCLIQATLAGLNVFDEVIALVEYRQDAQTLLIYNYQNTFSFLEFGYGSAITYIIMIFTGIAGYFYVRNMTQSM</sequence>
<protein>
    <submittedName>
        <fullName evidence="9">Sugar ABC transporter permease</fullName>
    </submittedName>
</protein>
<evidence type="ECO:0000256" key="5">
    <source>
        <dbReference type="ARBA" id="ARBA00022989"/>
    </source>
</evidence>
<evidence type="ECO:0000256" key="7">
    <source>
        <dbReference type="RuleBase" id="RU363032"/>
    </source>
</evidence>
<keyword evidence="2 7" id="KW-0813">Transport</keyword>
<evidence type="ECO:0000256" key="4">
    <source>
        <dbReference type="ARBA" id="ARBA00022692"/>
    </source>
</evidence>
<name>A0ABS0LSB8_9LACT</name>
<evidence type="ECO:0000313" key="9">
    <source>
        <dbReference type="EMBL" id="MBG9987058.1"/>
    </source>
</evidence>
<evidence type="ECO:0000313" key="10">
    <source>
        <dbReference type="Proteomes" id="UP000721415"/>
    </source>
</evidence>
<dbReference type="InterPro" id="IPR000515">
    <property type="entry name" value="MetI-like"/>
</dbReference>
<evidence type="ECO:0000256" key="6">
    <source>
        <dbReference type="ARBA" id="ARBA00023136"/>
    </source>
</evidence>
<organism evidence="9 10">
    <name type="scientific">Facklamia lactis</name>
    <dbReference type="NCBI Taxonomy" id="2749967"/>
    <lineage>
        <taxon>Bacteria</taxon>
        <taxon>Bacillati</taxon>
        <taxon>Bacillota</taxon>
        <taxon>Bacilli</taxon>
        <taxon>Lactobacillales</taxon>
        <taxon>Aerococcaceae</taxon>
        <taxon>Facklamia</taxon>
    </lineage>
</organism>
<dbReference type="Gene3D" id="1.10.3720.10">
    <property type="entry name" value="MetI-like"/>
    <property type="match status" value="1"/>
</dbReference>
<comment type="similarity">
    <text evidence="7">Belongs to the binding-protein-dependent transport system permease family.</text>
</comment>
<comment type="caution">
    <text evidence="9">The sequence shown here is derived from an EMBL/GenBank/DDBJ whole genome shotgun (WGS) entry which is preliminary data.</text>
</comment>
<dbReference type="Pfam" id="PF00528">
    <property type="entry name" value="BPD_transp_1"/>
    <property type="match status" value="1"/>
</dbReference>